<comment type="caution">
    <text evidence="10">The sequence shown here is derived from an EMBL/GenBank/DDBJ whole genome shotgun (WGS) entry which is preliminary data.</text>
</comment>
<keyword evidence="5 9" id="KW-0812">Transmembrane</keyword>
<dbReference type="RefSeq" id="WP_154458479.1">
    <property type="nucleotide sequence ID" value="NZ_VUMV01000007.1"/>
</dbReference>
<feature type="transmembrane region" description="Helical" evidence="9">
    <location>
        <begin position="344"/>
        <end position="367"/>
    </location>
</feature>
<evidence type="ECO:0000256" key="6">
    <source>
        <dbReference type="ARBA" id="ARBA00022989"/>
    </source>
</evidence>
<feature type="region of interest" description="Disordered" evidence="8">
    <location>
        <begin position="377"/>
        <end position="405"/>
    </location>
</feature>
<proteinExistence type="inferred from homology"/>
<feature type="transmembrane region" description="Helical" evidence="9">
    <location>
        <begin position="319"/>
        <end position="338"/>
    </location>
</feature>
<comment type="similarity">
    <text evidence="2">Belongs to the autoinducer-2 exporter (AI-2E) (TC 2.A.86) family.</text>
</comment>
<evidence type="ECO:0000256" key="2">
    <source>
        <dbReference type="ARBA" id="ARBA00009773"/>
    </source>
</evidence>
<evidence type="ECO:0000313" key="10">
    <source>
        <dbReference type="EMBL" id="MST82568.1"/>
    </source>
</evidence>
<evidence type="ECO:0000256" key="3">
    <source>
        <dbReference type="ARBA" id="ARBA00022448"/>
    </source>
</evidence>
<feature type="transmembrane region" description="Helical" evidence="9">
    <location>
        <begin position="78"/>
        <end position="104"/>
    </location>
</feature>
<accession>A0A7X2TQ19</accession>
<evidence type="ECO:0000313" key="11">
    <source>
        <dbReference type="Proteomes" id="UP000466864"/>
    </source>
</evidence>
<evidence type="ECO:0000256" key="1">
    <source>
        <dbReference type="ARBA" id="ARBA00004651"/>
    </source>
</evidence>
<dbReference type="GO" id="GO:0055085">
    <property type="term" value="P:transmembrane transport"/>
    <property type="evidence" value="ECO:0007669"/>
    <property type="project" value="TreeGrafter"/>
</dbReference>
<keyword evidence="6 9" id="KW-1133">Transmembrane helix</keyword>
<dbReference type="PANTHER" id="PTHR21716">
    <property type="entry name" value="TRANSMEMBRANE PROTEIN"/>
    <property type="match status" value="1"/>
</dbReference>
<dbReference type="PANTHER" id="PTHR21716:SF53">
    <property type="entry name" value="PERMEASE PERM-RELATED"/>
    <property type="match status" value="1"/>
</dbReference>
<organism evidence="10 11">
    <name type="scientific">Bilifractor porci</name>
    <dbReference type="NCBI Taxonomy" id="2606636"/>
    <lineage>
        <taxon>Bacteria</taxon>
        <taxon>Bacillati</taxon>
        <taxon>Bacillota</taxon>
        <taxon>Clostridia</taxon>
        <taxon>Lachnospirales</taxon>
        <taxon>Lachnospiraceae</taxon>
        <taxon>Bilifractor</taxon>
    </lineage>
</organism>
<evidence type="ECO:0000256" key="8">
    <source>
        <dbReference type="SAM" id="MobiDB-lite"/>
    </source>
</evidence>
<evidence type="ECO:0000256" key="7">
    <source>
        <dbReference type="ARBA" id="ARBA00023136"/>
    </source>
</evidence>
<keyword evidence="11" id="KW-1185">Reference proteome</keyword>
<feature type="transmembrane region" description="Helical" evidence="9">
    <location>
        <begin position="12"/>
        <end position="36"/>
    </location>
</feature>
<reference evidence="10 11" key="1">
    <citation type="submission" date="2019-08" db="EMBL/GenBank/DDBJ databases">
        <title>In-depth cultivation of the pig gut microbiome towards novel bacterial diversity and tailored functional studies.</title>
        <authorList>
            <person name="Wylensek D."/>
            <person name="Hitch T.C.A."/>
            <person name="Clavel T."/>
        </authorList>
    </citation>
    <scope>NUCLEOTIDE SEQUENCE [LARGE SCALE GENOMIC DNA]</scope>
    <source>
        <strain evidence="10 11">Oil+RF-744-WCA-WT-13</strain>
    </source>
</reference>
<feature type="transmembrane region" description="Helical" evidence="9">
    <location>
        <begin position="279"/>
        <end position="307"/>
    </location>
</feature>
<evidence type="ECO:0000256" key="5">
    <source>
        <dbReference type="ARBA" id="ARBA00022692"/>
    </source>
</evidence>
<gene>
    <name evidence="10" type="ORF">FYJ60_09590</name>
</gene>
<protein>
    <submittedName>
        <fullName evidence="10">AI-2E family transporter</fullName>
    </submittedName>
</protein>
<feature type="transmembrane region" description="Helical" evidence="9">
    <location>
        <begin position="42"/>
        <end position="66"/>
    </location>
</feature>
<dbReference type="EMBL" id="VUMV01000007">
    <property type="protein sequence ID" value="MST82568.1"/>
    <property type="molecule type" value="Genomic_DNA"/>
</dbReference>
<dbReference type="Proteomes" id="UP000466864">
    <property type="component" value="Unassembled WGS sequence"/>
</dbReference>
<name>A0A7X2TQ19_9FIRM</name>
<sequence>MKFNHNWKDKKWANYAIALCIAVFFYLVLSHINIIFGGIGKFFGFIQPVIIALIIAYILNPLANLFERKLFAGMKRKALAHILAVAITIILVVALLVLLIAALVPQLTSSAMTLVKNLGGYIESFRSFIEGLLSNSPGEHPMIQRLTSIGTNLLSSLENSLPTTADSLISTFSSIGSNIVNGVISFILAIYFLLDKNRLIRWFVTLLKLLFSPKRYREVADFWLHCNTILIRYIFSDLIDGLIIGVANFIFQMIAGLPYAVLISVVVGVTNLAPTFGPLVGGVIGTVILVLINPWYALWFIIFTLILQTCDGYVLKPKLFSGVLGVSSVWVLICIIVGGRMFGAAGILLSIPFAAISDYIYNEFILVHLRKRRQKKEAGQPGALPEEKKEEPVIQEEYSGNTKQS</sequence>
<evidence type="ECO:0000256" key="9">
    <source>
        <dbReference type="SAM" id="Phobius"/>
    </source>
</evidence>
<dbReference type="AlphaFoldDB" id="A0A7X2TQ19"/>
<dbReference type="GO" id="GO:0005886">
    <property type="term" value="C:plasma membrane"/>
    <property type="evidence" value="ECO:0007669"/>
    <property type="project" value="UniProtKB-SubCell"/>
</dbReference>
<keyword evidence="3" id="KW-0813">Transport</keyword>
<comment type="subcellular location">
    <subcellularLocation>
        <location evidence="1">Cell membrane</location>
        <topology evidence="1">Multi-pass membrane protein</topology>
    </subcellularLocation>
</comment>
<dbReference type="InterPro" id="IPR002549">
    <property type="entry name" value="AI-2E-like"/>
</dbReference>
<feature type="transmembrane region" description="Helical" evidence="9">
    <location>
        <begin position="242"/>
        <end position="267"/>
    </location>
</feature>
<dbReference type="Pfam" id="PF01594">
    <property type="entry name" value="AI-2E_transport"/>
    <property type="match status" value="1"/>
</dbReference>
<keyword evidence="7 9" id="KW-0472">Membrane</keyword>
<feature type="transmembrane region" description="Helical" evidence="9">
    <location>
        <begin position="175"/>
        <end position="194"/>
    </location>
</feature>
<evidence type="ECO:0000256" key="4">
    <source>
        <dbReference type="ARBA" id="ARBA00022475"/>
    </source>
</evidence>
<keyword evidence="4" id="KW-1003">Cell membrane</keyword>